<dbReference type="GO" id="GO:0005829">
    <property type="term" value="C:cytosol"/>
    <property type="evidence" value="ECO:0007669"/>
    <property type="project" value="TreeGrafter"/>
</dbReference>
<protein>
    <submittedName>
        <fullName evidence="8">Glutamyl-Q tRNA(Asp) synthetase</fullName>
    </submittedName>
</protein>
<reference evidence="8" key="1">
    <citation type="submission" date="2018-06" db="EMBL/GenBank/DDBJ databases">
        <authorList>
            <person name="Zhirakovskaya E."/>
        </authorList>
    </citation>
    <scope>NUCLEOTIDE SEQUENCE</scope>
</reference>
<evidence type="ECO:0000256" key="3">
    <source>
        <dbReference type="ARBA" id="ARBA00022741"/>
    </source>
</evidence>
<dbReference type="NCBIfam" id="TIGR03838">
    <property type="entry name" value="queuosine_YadB"/>
    <property type="match status" value="1"/>
</dbReference>
<keyword evidence="3" id="KW-0547">Nucleotide-binding</keyword>
<keyword evidence="4" id="KW-0862">Zinc</keyword>
<sequence length="303" mass="33816">MPAQNPRKGYRGRFAPSPSGPLHFGSLLAATASYLQAKQQQGEWWLRIEDIDPPREVKGASQRIIDTLALYGFEWDTLSYQSERLGLYQHYLDKLQQTAQAYHCGCSRKEIQQFNQQQSAPAGLYPGTCRQGLNGKPARAIRIKITEPKQTIHDAIQGTQSKDLSQTSGDFIIKRADGLFSYQLAVAIDDSTQEMTQIVRGCDLHESSFCQQYIQKSLGLRSPSYAHIPVVASPNGIKLSKRAAAQDIATESPQQILWLALDILGQQPPASLKTQNLKHLWQWGFTNWNLANVPQAQSVLSPL</sequence>
<dbReference type="InterPro" id="IPR049940">
    <property type="entry name" value="GluQ/Sye"/>
</dbReference>
<evidence type="ECO:0000256" key="5">
    <source>
        <dbReference type="ARBA" id="ARBA00022840"/>
    </source>
</evidence>
<feature type="domain" description="Glutamyl/glutaminyl-tRNA synthetase class Ib catalytic" evidence="7">
    <location>
        <begin position="11"/>
        <end position="246"/>
    </location>
</feature>
<accession>A0A3B1A7G3</accession>
<organism evidence="8">
    <name type="scientific">hydrothermal vent metagenome</name>
    <dbReference type="NCBI Taxonomy" id="652676"/>
    <lineage>
        <taxon>unclassified sequences</taxon>
        <taxon>metagenomes</taxon>
        <taxon>ecological metagenomes</taxon>
    </lineage>
</organism>
<evidence type="ECO:0000256" key="1">
    <source>
        <dbReference type="ARBA" id="ARBA00022598"/>
    </source>
</evidence>
<dbReference type="GO" id="GO:0005524">
    <property type="term" value="F:ATP binding"/>
    <property type="evidence" value="ECO:0007669"/>
    <property type="project" value="UniProtKB-KW"/>
</dbReference>
<dbReference type="InterPro" id="IPR020058">
    <property type="entry name" value="Glu/Gln-tRNA-synth_Ib_cat-dom"/>
</dbReference>
<keyword evidence="6" id="KW-0030">Aminoacyl-tRNA synthetase</keyword>
<dbReference type="GO" id="GO:0006400">
    <property type="term" value="P:tRNA modification"/>
    <property type="evidence" value="ECO:0007669"/>
    <property type="project" value="InterPro"/>
</dbReference>
<keyword evidence="1" id="KW-0436">Ligase</keyword>
<dbReference type="PANTHER" id="PTHR43311:SF1">
    <property type="entry name" value="GLUTAMYL-Q TRNA(ASP) SYNTHETASE"/>
    <property type="match status" value="1"/>
</dbReference>
<evidence type="ECO:0000256" key="4">
    <source>
        <dbReference type="ARBA" id="ARBA00022833"/>
    </source>
</evidence>
<dbReference type="NCBIfam" id="NF004314">
    <property type="entry name" value="PRK05710.1-3"/>
    <property type="match status" value="1"/>
</dbReference>
<dbReference type="GO" id="GO:0008270">
    <property type="term" value="F:zinc ion binding"/>
    <property type="evidence" value="ECO:0007669"/>
    <property type="project" value="InterPro"/>
</dbReference>
<dbReference type="AlphaFoldDB" id="A0A3B1A7G3"/>
<dbReference type="InterPro" id="IPR022380">
    <property type="entry name" value="Glu-Q_tRNA(Asp)_Synthase"/>
</dbReference>
<dbReference type="InterPro" id="IPR000924">
    <property type="entry name" value="Glu/Gln-tRNA-synth"/>
</dbReference>
<dbReference type="EMBL" id="UOFT01000048">
    <property type="protein sequence ID" value="VAW95557.1"/>
    <property type="molecule type" value="Genomic_DNA"/>
</dbReference>
<dbReference type="PRINTS" id="PR00987">
    <property type="entry name" value="TRNASYNTHGLU"/>
</dbReference>
<dbReference type="GO" id="GO:0006424">
    <property type="term" value="P:glutamyl-tRNA aminoacylation"/>
    <property type="evidence" value="ECO:0007669"/>
    <property type="project" value="InterPro"/>
</dbReference>
<evidence type="ECO:0000259" key="7">
    <source>
        <dbReference type="Pfam" id="PF00749"/>
    </source>
</evidence>
<evidence type="ECO:0000256" key="6">
    <source>
        <dbReference type="ARBA" id="ARBA00023146"/>
    </source>
</evidence>
<proteinExistence type="inferred from homology"/>
<dbReference type="HAMAP" id="MF_01428">
    <property type="entry name" value="Glu_Q_tRNA_synth"/>
    <property type="match status" value="1"/>
</dbReference>
<dbReference type="PANTHER" id="PTHR43311">
    <property type="entry name" value="GLUTAMATE--TRNA LIGASE"/>
    <property type="match status" value="1"/>
</dbReference>
<dbReference type="Gene3D" id="3.40.50.620">
    <property type="entry name" value="HUPs"/>
    <property type="match status" value="1"/>
</dbReference>
<dbReference type="Pfam" id="PF00749">
    <property type="entry name" value="tRNA-synt_1c"/>
    <property type="match status" value="1"/>
</dbReference>
<dbReference type="GO" id="GO:0004818">
    <property type="term" value="F:glutamate-tRNA ligase activity"/>
    <property type="evidence" value="ECO:0007669"/>
    <property type="project" value="TreeGrafter"/>
</dbReference>
<gene>
    <name evidence="8" type="ORF">MNBD_GAMMA23-1127</name>
</gene>
<evidence type="ECO:0000256" key="2">
    <source>
        <dbReference type="ARBA" id="ARBA00022723"/>
    </source>
</evidence>
<keyword evidence="2" id="KW-0479">Metal-binding</keyword>
<dbReference type="InterPro" id="IPR014729">
    <property type="entry name" value="Rossmann-like_a/b/a_fold"/>
</dbReference>
<name>A0A3B1A7G3_9ZZZZ</name>
<dbReference type="SUPFAM" id="SSF52374">
    <property type="entry name" value="Nucleotidylyl transferase"/>
    <property type="match status" value="1"/>
</dbReference>
<evidence type="ECO:0000313" key="8">
    <source>
        <dbReference type="EMBL" id="VAW95557.1"/>
    </source>
</evidence>
<keyword evidence="5" id="KW-0067">ATP-binding</keyword>